<evidence type="ECO:0000256" key="1">
    <source>
        <dbReference type="SAM" id="Coils"/>
    </source>
</evidence>
<evidence type="ECO:0000313" key="5">
    <source>
        <dbReference type="Proteomes" id="UP000254968"/>
    </source>
</evidence>
<feature type="transmembrane region" description="Helical" evidence="3">
    <location>
        <begin position="265"/>
        <end position="286"/>
    </location>
</feature>
<organism evidence="4 5">
    <name type="scientific">Legionella beliardensis</name>
    <dbReference type="NCBI Taxonomy" id="91822"/>
    <lineage>
        <taxon>Bacteria</taxon>
        <taxon>Pseudomonadati</taxon>
        <taxon>Pseudomonadota</taxon>
        <taxon>Gammaproteobacteria</taxon>
        <taxon>Legionellales</taxon>
        <taxon>Legionellaceae</taxon>
        <taxon>Legionella</taxon>
    </lineage>
</organism>
<dbReference type="Proteomes" id="UP000254968">
    <property type="component" value="Unassembled WGS sequence"/>
</dbReference>
<protein>
    <submittedName>
        <fullName evidence="4">Coiled-coil protein</fullName>
    </submittedName>
</protein>
<accession>A0A378I513</accession>
<evidence type="ECO:0000256" key="2">
    <source>
        <dbReference type="SAM" id="MobiDB-lite"/>
    </source>
</evidence>
<feature type="coiled-coil region" evidence="1">
    <location>
        <begin position="190"/>
        <end position="220"/>
    </location>
</feature>
<keyword evidence="3" id="KW-0472">Membrane</keyword>
<dbReference type="OrthoDB" id="5653038at2"/>
<feature type="region of interest" description="Disordered" evidence="2">
    <location>
        <begin position="360"/>
        <end position="383"/>
    </location>
</feature>
<gene>
    <name evidence="4" type="ORF">NCTC13315_02667</name>
</gene>
<dbReference type="RefSeq" id="WP_115303826.1">
    <property type="nucleotide sequence ID" value="NZ_CAAAHO010000005.1"/>
</dbReference>
<evidence type="ECO:0000313" key="4">
    <source>
        <dbReference type="EMBL" id="STX30103.1"/>
    </source>
</evidence>
<keyword evidence="3" id="KW-1133">Transmembrane helix</keyword>
<evidence type="ECO:0000256" key="3">
    <source>
        <dbReference type="SAM" id="Phobius"/>
    </source>
</evidence>
<sequence length="473" mass="52321">MKGAIELSKVTQNYLEQLNLGDFPTIKDGKVASSDLLEWLARERQVDAKQRFLLESLYVAILKDLDKELGAKKDDDSKKKTPWTAKAKFILLAIAGTIFFGCEGFDGVTAILGATSLPAIATFAIGVAFSLISVAVFYAFDLLEVSKNLGVNYKSAPKLVDAYLQKTEYIKSITKTLRNDVLQKTNLAELDEEISLLQLLQKMYQDLNGERQKLKASQNNLFLKAAKVIAAGITGSIFFSGGFFAGQTVALAIAGLIGASVVPTFWPIIAASVFVGIMAFSVYWFVERPGVENLVGKWFGLDKEKIDELCDDEAIKKENEKLNSIEQMLLARRGELVEKQKIQQELTELRTQCQELQAQLDQRTDRESLPNATNTSSLSDDDSYITALESPLDSPEIFHFSPDSYEDLTVKKQDTHEFNLQGTQQDEQVQGGRSGVERYGFFNLNNLSATGCKSQSLKISQKVPASDDIAVSI</sequence>
<proteinExistence type="predicted"/>
<feature type="transmembrane region" description="Helical" evidence="3">
    <location>
        <begin position="89"/>
        <end position="113"/>
    </location>
</feature>
<name>A0A378I513_9GAMM</name>
<feature type="transmembrane region" description="Helical" evidence="3">
    <location>
        <begin position="119"/>
        <end position="140"/>
    </location>
</feature>
<keyword evidence="1" id="KW-0175">Coiled coil</keyword>
<reference evidence="4 5" key="1">
    <citation type="submission" date="2018-06" db="EMBL/GenBank/DDBJ databases">
        <authorList>
            <consortium name="Pathogen Informatics"/>
            <person name="Doyle S."/>
        </authorList>
    </citation>
    <scope>NUCLEOTIDE SEQUENCE [LARGE SCALE GENOMIC DNA]</scope>
    <source>
        <strain evidence="4 5">NCTC13315</strain>
    </source>
</reference>
<dbReference type="EMBL" id="UGNV01000001">
    <property type="protein sequence ID" value="STX30103.1"/>
    <property type="molecule type" value="Genomic_DNA"/>
</dbReference>
<keyword evidence="3" id="KW-0812">Transmembrane</keyword>
<dbReference type="AlphaFoldDB" id="A0A378I513"/>
<keyword evidence="5" id="KW-1185">Reference proteome</keyword>